<dbReference type="OrthoDB" id="7181295at2"/>
<dbReference type="InterPro" id="IPR019776">
    <property type="entry name" value="Flagellar_basal_body_rod_CS"/>
</dbReference>
<dbReference type="GO" id="GO:0005576">
    <property type="term" value="C:extracellular region"/>
    <property type="evidence" value="ECO:0007669"/>
    <property type="project" value="UniProtKB-SubCell"/>
</dbReference>
<dbReference type="InterPro" id="IPR053927">
    <property type="entry name" value="FlgK_helical"/>
</dbReference>
<dbReference type="GO" id="GO:0009424">
    <property type="term" value="C:bacterial-type flagellum hook"/>
    <property type="evidence" value="ECO:0007669"/>
    <property type="project" value="UniProtKB-UniRule"/>
</dbReference>
<evidence type="ECO:0000259" key="8">
    <source>
        <dbReference type="Pfam" id="PF00460"/>
    </source>
</evidence>
<proteinExistence type="inferred from homology"/>
<evidence type="ECO:0000256" key="7">
    <source>
        <dbReference type="RuleBase" id="RU362065"/>
    </source>
</evidence>
<dbReference type="NCBIfam" id="TIGR02492">
    <property type="entry name" value="flgK_ends"/>
    <property type="match status" value="1"/>
</dbReference>
<dbReference type="Pfam" id="PF00460">
    <property type="entry name" value="Flg_bb_rod"/>
    <property type="match status" value="1"/>
</dbReference>
<dbReference type="InterPro" id="IPR010930">
    <property type="entry name" value="Flg_bb/hook_C_dom"/>
</dbReference>
<dbReference type="GO" id="GO:0005198">
    <property type="term" value="F:structural molecule activity"/>
    <property type="evidence" value="ECO:0007669"/>
    <property type="project" value="UniProtKB-UniRule"/>
</dbReference>
<dbReference type="RefSeq" id="WP_131311447.1">
    <property type="nucleotide sequence ID" value="NZ_SJFN01000043.1"/>
</dbReference>
<feature type="domain" description="Flagellar basal body rod protein N-terminal" evidence="8">
    <location>
        <begin position="10"/>
        <end position="37"/>
    </location>
</feature>
<comment type="caution">
    <text evidence="11">The sequence shown here is derived from an EMBL/GenBank/DDBJ whole genome shotgun (WGS) entry which is preliminary data.</text>
</comment>
<dbReference type="Pfam" id="PF06429">
    <property type="entry name" value="Flg_bbr_C"/>
    <property type="match status" value="1"/>
</dbReference>
<dbReference type="GO" id="GO:0044780">
    <property type="term" value="P:bacterial-type flagellum assembly"/>
    <property type="evidence" value="ECO:0007669"/>
    <property type="project" value="InterPro"/>
</dbReference>
<keyword evidence="11" id="KW-0282">Flagellum</keyword>
<evidence type="ECO:0000259" key="9">
    <source>
        <dbReference type="Pfam" id="PF06429"/>
    </source>
</evidence>
<dbReference type="PANTHER" id="PTHR30033:SF1">
    <property type="entry name" value="FLAGELLAR HOOK-ASSOCIATED PROTEIN 1"/>
    <property type="match status" value="1"/>
</dbReference>
<dbReference type="PROSITE" id="PS00588">
    <property type="entry name" value="FLAGELLA_BB_ROD"/>
    <property type="match status" value="1"/>
</dbReference>
<accession>A0A4Q9VFF5</accession>
<dbReference type="Proteomes" id="UP000292781">
    <property type="component" value="Unassembled WGS sequence"/>
</dbReference>
<dbReference type="PRINTS" id="PR01005">
    <property type="entry name" value="FLGHOOKAP1"/>
</dbReference>
<protein>
    <recommendedName>
        <fullName evidence="4 7">Flagellar hook-associated protein 1</fullName>
        <shortName evidence="7">HAP1</shortName>
    </recommendedName>
</protein>
<name>A0A4Q9VFF5_9HYPH</name>
<gene>
    <name evidence="7 11" type="primary">flgK</name>
    <name evidence="11" type="ORF">EYW49_20240</name>
</gene>
<keyword evidence="5 7" id="KW-0964">Secreted</keyword>
<evidence type="ECO:0000256" key="5">
    <source>
        <dbReference type="ARBA" id="ARBA00022525"/>
    </source>
</evidence>
<keyword evidence="12" id="KW-1185">Reference proteome</keyword>
<comment type="subcellular location">
    <subcellularLocation>
        <location evidence="1">Bacterial flagellum basal body</location>
    </subcellularLocation>
    <subcellularLocation>
        <location evidence="2 7">Secreted</location>
    </subcellularLocation>
</comment>
<evidence type="ECO:0000256" key="4">
    <source>
        <dbReference type="ARBA" id="ARBA00016244"/>
    </source>
</evidence>
<comment type="similarity">
    <text evidence="3 7">Belongs to the flagella basal body rod proteins family.</text>
</comment>
<keyword evidence="6 7" id="KW-0975">Bacterial flagellum</keyword>
<evidence type="ECO:0000256" key="1">
    <source>
        <dbReference type="ARBA" id="ARBA00004117"/>
    </source>
</evidence>
<reference evidence="11 12" key="1">
    <citation type="submission" date="2019-02" db="EMBL/GenBank/DDBJ databases">
        <title>Siculibacillus lacustris gen. nov., sp. nov., a new rosette-forming bacterium isolated from a freshwater crater lake (Lake St. Ana, Romania).</title>
        <authorList>
            <person name="Felfoldi T."/>
            <person name="Marton Z."/>
            <person name="Szabo A."/>
            <person name="Mentes A."/>
            <person name="Boka K."/>
            <person name="Marialigeti K."/>
            <person name="Mathe I."/>
            <person name="Koncz M."/>
            <person name="Schumann P."/>
            <person name="Toth E."/>
        </authorList>
    </citation>
    <scope>NUCLEOTIDE SEQUENCE [LARGE SCALE GENOMIC DNA]</scope>
    <source>
        <strain evidence="11 12">SA-279</strain>
    </source>
</reference>
<dbReference type="PANTHER" id="PTHR30033">
    <property type="entry name" value="FLAGELLAR HOOK-ASSOCIATED PROTEIN 1"/>
    <property type="match status" value="1"/>
</dbReference>
<dbReference type="InterPro" id="IPR002371">
    <property type="entry name" value="FlgK"/>
</dbReference>
<dbReference type="GO" id="GO:0009425">
    <property type="term" value="C:bacterial-type flagellum basal body"/>
    <property type="evidence" value="ECO:0007669"/>
    <property type="project" value="UniProtKB-SubCell"/>
</dbReference>
<evidence type="ECO:0000313" key="11">
    <source>
        <dbReference type="EMBL" id="TBW33508.1"/>
    </source>
</evidence>
<dbReference type="SUPFAM" id="SSF64518">
    <property type="entry name" value="Phase 1 flagellin"/>
    <property type="match status" value="1"/>
</dbReference>
<evidence type="ECO:0000256" key="3">
    <source>
        <dbReference type="ARBA" id="ARBA00009677"/>
    </source>
</evidence>
<dbReference type="AlphaFoldDB" id="A0A4Q9VFF5"/>
<evidence type="ECO:0000256" key="6">
    <source>
        <dbReference type="ARBA" id="ARBA00023143"/>
    </source>
</evidence>
<feature type="domain" description="Flagellar basal-body/hook protein C-terminal" evidence="9">
    <location>
        <begin position="551"/>
        <end position="592"/>
    </location>
</feature>
<dbReference type="InterPro" id="IPR001444">
    <property type="entry name" value="Flag_bb_rod_N"/>
</dbReference>
<evidence type="ECO:0000256" key="2">
    <source>
        <dbReference type="ARBA" id="ARBA00004613"/>
    </source>
</evidence>
<feature type="domain" description="Flagellar hook-associated protein FlgK helical" evidence="10">
    <location>
        <begin position="89"/>
        <end position="312"/>
    </location>
</feature>
<sequence>MGLTSTVSLASSGLKVTQDATSLVANNIANASTDGYTAKRLNIADIYADSGTVGFKTTVSRAFDQEVYDQLISSTASNSFLDVQATYTGQIDQLMGSTSSGATIPTAIAALSSDLQTLASQPSNSAAQIAVVNSATSVTQSLKSMSSAVTDLSKAVDGDIKDAVSAVNDLTKQIGKINAQVVSYQAQGRDVTGLQDERDKAVLKLSTYMDVQVHQETNGSMRVSTTSALTLVDGTRATQFAQDTKGTLIVANDGNGTSDVLGLGLLSSGSLLALYQIKTDTLPQVQNQLDQVAATLAKAMSTTTTTGTAASGGGLNGYEVDLSSLQSGDTARLTYTDTATGATKTVDFVKVTDPSVLPLTGTASGGDHSVVGIDFSAGAASVATQVQTALGSAFTVSNPSGNVLQVLGDGTSVKVTGVSAASTATTTQSGTAALPLFTDNTSAYTGSWDTGSQLTGLASRLTVNAAVKTDPSLLVKYSGTTEASDTTRPNQLLSAIKTTSDYMTLGNGTAGTSQTLTGFADSMVSYWGSKKTNADTDLANQAVVQKNLQSAMSSVSSVSTDTELAKLIQLQAVYSANAQVLSTLKDMLNTLLTSV</sequence>
<dbReference type="Pfam" id="PF22638">
    <property type="entry name" value="FlgK_D1"/>
    <property type="match status" value="1"/>
</dbReference>
<organism evidence="11 12">
    <name type="scientific">Siculibacillus lacustris</name>
    <dbReference type="NCBI Taxonomy" id="1549641"/>
    <lineage>
        <taxon>Bacteria</taxon>
        <taxon>Pseudomonadati</taxon>
        <taxon>Pseudomonadota</taxon>
        <taxon>Alphaproteobacteria</taxon>
        <taxon>Hyphomicrobiales</taxon>
        <taxon>Ancalomicrobiaceae</taxon>
        <taxon>Siculibacillus</taxon>
    </lineage>
</organism>
<dbReference type="EMBL" id="SJFN01000043">
    <property type="protein sequence ID" value="TBW33508.1"/>
    <property type="molecule type" value="Genomic_DNA"/>
</dbReference>
<evidence type="ECO:0000313" key="12">
    <source>
        <dbReference type="Proteomes" id="UP000292781"/>
    </source>
</evidence>
<keyword evidence="11" id="KW-0969">Cilium</keyword>
<evidence type="ECO:0000259" key="10">
    <source>
        <dbReference type="Pfam" id="PF22638"/>
    </source>
</evidence>
<keyword evidence="11" id="KW-0966">Cell projection</keyword>